<dbReference type="InterPro" id="IPR012334">
    <property type="entry name" value="Pectin_lyas_fold"/>
</dbReference>
<comment type="caution">
    <text evidence="13">The sequence shown here is derived from an EMBL/GenBank/DDBJ whole genome shotgun (WGS) entry which is preliminary data.</text>
</comment>
<dbReference type="EC" id="4.2.2.2" evidence="5"/>
<evidence type="ECO:0000256" key="11">
    <source>
        <dbReference type="ARBA" id="ARBA00039895"/>
    </source>
</evidence>
<evidence type="ECO:0000256" key="1">
    <source>
        <dbReference type="ARBA" id="ARBA00000695"/>
    </source>
</evidence>
<comment type="cofactor">
    <cofactor evidence="2">
        <name>Ca(2+)</name>
        <dbReference type="ChEBI" id="CHEBI:29108"/>
    </cofactor>
</comment>
<evidence type="ECO:0000256" key="6">
    <source>
        <dbReference type="ARBA" id="ARBA00022525"/>
    </source>
</evidence>
<accession>A0A8S9ZV28</accession>
<proteinExistence type="inferred from homology"/>
<comment type="subcellular location">
    <subcellularLocation>
        <location evidence="3">Secreted</location>
    </subcellularLocation>
</comment>
<feature type="signal peptide" evidence="12">
    <location>
        <begin position="1"/>
        <end position="18"/>
    </location>
</feature>
<evidence type="ECO:0000256" key="7">
    <source>
        <dbReference type="ARBA" id="ARBA00022729"/>
    </source>
</evidence>
<gene>
    <name evidence="13" type="ORF">Mgra_00003596</name>
</gene>
<comment type="similarity">
    <text evidence="4">Belongs to the polysaccharide lyase 3 family.</text>
</comment>
<organism evidence="13 14">
    <name type="scientific">Meloidogyne graminicola</name>
    <dbReference type="NCBI Taxonomy" id="189291"/>
    <lineage>
        <taxon>Eukaryota</taxon>
        <taxon>Metazoa</taxon>
        <taxon>Ecdysozoa</taxon>
        <taxon>Nematoda</taxon>
        <taxon>Chromadorea</taxon>
        <taxon>Rhabditida</taxon>
        <taxon>Tylenchina</taxon>
        <taxon>Tylenchomorpha</taxon>
        <taxon>Tylenchoidea</taxon>
        <taxon>Meloidogynidae</taxon>
        <taxon>Meloidogyninae</taxon>
        <taxon>Meloidogyne</taxon>
    </lineage>
</organism>
<dbReference type="GO" id="GO:0030570">
    <property type="term" value="F:pectate lyase activity"/>
    <property type="evidence" value="ECO:0007669"/>
    <property type="project" value="UniProtKB-EC"/>
</dbReference>
<keyword evidence="6" id="KW-0964">Secreted</keyword>
<reference evidence="13" key="1">
    <citation type="journal article" date="2020" name="Ecol. Evol.">
        <title>Genome structure and content of the rice root-knot nematode (Meloidogyne graminicola).</title>
        <authorList>
            <person name="Phan N.T."/>
            <person name="Danchin E.G.J."/>
            <person name="Klopp C."/>
            <person name="Perfus-Barbeoch L."/>
            <person name="Kozlowski D.K."/>
            <person name="Koutsovoulos G.D."/>
            <person name="Lopez-Roques C."/>
            <person name="Bouchez O."/>
            <person name="Zahm M."/>
            <person name="Besnard G."/>
            <person name="Bellafiore S."/>
        </authorList>
    </citation>
    <scope>NUCLEOTIDE SEQUENCE</scope>
    <source>
        <strain evidence="13">VN-18</strain>
    </source>
</reference>
<evidence type="ECO:0000313" key="13">
    <source>
        <dbReference type="EMBL" id="KAF7637017.1"/>
    </source>
</evidence>
<keyword evidence="8" id="KW-0106">Calcium</keyword>
<name>A0A8S9ZV28_9BILA</name>
<evidence type="ECO:0000256" key="4">
    <source>
        <dbReference type="ARBA" id="ARBA00006463"/>
    </source>
</evidence>
<evidence type="ECO:0000256" key="8">
    <source>
        <dbReference type="ARBA" id="ARBA00022837"/>
    </source>
</evidence>
<dbReference type="GO" id="GO:0045490">
    <property type="term" value="P:pectin catabolic process"/>
    <property type="evidence" value="ECO:0007669"/>
    <property type="project" value="TreeGrafter"/>
</dbReference>
<evidence type="ECO:0000256" key="12">
    <source>
        <dbReference type="SAM" id="SignalP"/>
    </source>
</evidence>
<dbReference type="SUPFAM" id="SSF51126">
    <property type="entry name" value="Pectin lyase-like"/>
    <property type="match status" value="1"/>
</dbReference>
<dbReference type="Gene3D" id="2.160.20.10">
    <property type="entry name" value="Single-stranded right-handed beta-helix, Pectin lyase-like"/>
    <property type="match status" value="1"/>
</dbReference>
<dbReference type="EMBL" id="JABEBT010000024">
    <property type="protein sequence ID" value="KAF7637017.1"/>
    <property type="molecule type" value="Genomic_DNA"/>
</dbReference>
<keyword evidence="14" id="KW-1185">Reference proteome</keyword>
<evidence type="ECO:0000256" key="3">
    <source>
        <dbReference type="ARBA" id="ARBA00004613"/>
    </source>
</evidence>
<protein>
    <recommendedName>
        <fullName evidence="11">Probable pectate lyase F</fullName>
        <ecNumber evidence="5">4.2.2.2</ecNumber>
    </recommendedName>
</protein>
<comment type="catalytic activity">
    <reaction evidence="1">
        <text>Eliminative cleavage of (1-&gt;4)-alpha-D-galacturonan to give oligosaccharides with 4-deoxy-alpha-D-galact-4-enuronosyl groups at their non-reducing ends.</text>
        <dbReference type="EC" id="4.2.2.2"/>
    </reaction>
</comment>
<evidence type="ECO:0000256" key="5">
    <source>
        <dbReference type="ARBA" id="ARBA00012272"/>
    </source>
</evidence>
<feature type="chain" id="PRO_5035938318" description="Probable pectate lyase F" evidence="12">
    <location>
        <begin position="19"/>
        <end position="264"/>
    </location>
</feature>
<dbReference type="InterPro" id="IPR011050">
    <property type="entry name" value="Pectin_lyase_fold/virulence"/>
</dbReference>
<dbReference type="InterPro" id="IPR004898">
    <property type="entry name" value="Pectate_lyase_PlyH/PlyE-like"/>
</dbReference>
<keyword evidence="9 13" id="KW-0456">Lyase</keyword>
<evidence type="ECO:0000313" key="14">
    <source>
        <dbReference type="Proteomes" id="UP000605970"/>
    </source>
</evidence>
<dbReference type="GO" id="GO:0005576">
    <property type="term" value="C:extracellular region"/>
    <property type="evidence" value="ECO:0007669"/>
    <property type="project" value="UniProtKB-SubCell"/>
</dbReference>
<sequence>MAFNNFILFFTFFYFVKADFWPEARQNITLIETKIIDGVFDCEYDRYIPDPKKMGNGGQSENQKRVFDLNDGATISNCIIGVKPGAIGPADGIRCLGSCTINNVWFETVGEDAITFYGKSGNPVYHVNGGGARHGKDKTFQFDGKGTAYIDNYYVDDYVRLLRCCGNCPNQFQRNVVIRNLTAINGTPGQFIVGINKNYGDTAKLSQIKMENGVHPCKLFTGNNNGAEPQSIGTEEDGKYCIYNEGDITYLSTTSSKKKKKSGK</sequence>
<dbReference type="Proteomes" id="UP000605970">
    <property type="component" value="Unassembled WGS sequence"/>
</dbReference>
<evidence type="ECO:0000256" key="2">
    <source>
        <dbReference type="ARBA" id="ARBA00001913"/>
    </source>
</evidence>
<dbReference type="PANTHER" id="PTHR33407">
    <property type="entry name" value="PECTATE LYASE F-RELATED"/>
    <property type="match status" value="1"/>
</dbReference>
<dbReference type="Pfam" id="PF03211">
    <property type="entry name" value="Pectate_lyase"/>
    <property type="match status" value="1"/>
</dbReference>
<dbReference type="PANTHER" id="PTHR33407:SF9">
    <property type="entry name" value="PECTATE LYASE F-RELATED"/>
    <property type="match status" value="1"/>
</dbReference>
<dbReference type="OrthoDB" id="441042at2759"/>
<evidence type="ECO:0000256" key="9">
    <source>
        <dbReference type="ARBA" id="ARBA00023239"/>
    </source>
</evidence>
<dbReference type="AlphaFoldDB" id="A0A8S9ZV28"/>
<evidence type="ECO:0000256" key="10">
    <source>
        <dbReference type="ARBA" id="ARBA00025679"/>
    </source>
</evidence>
<keyword evidence="7 12" id="KW-0732">Signal</keyword>
<comment type="function">
    <text evidence="10">Pectinolytic enzyme consist of four classes of enzymes: pectin lyase, polygalacturonase, pectin methylesterase and rhamnogalacturonase. Among pectinolytic enzymes, pectin lyase is the most important in depolymerization of pectin, since it cleaves internal glycosidic bonds of highly methylated pectins. Favors pectate, the anion, over pectin, the methyl ester.</text>
</comment>